<accession>A0A1W1W753</accession>
<dbReference type="SUPFAM" id="SSF51695">
    <property type="entry name" value="PLC-like phosphodiesterases"/>
    <property type="match status" value="1"/>
</dbReference>
<dbReference type="Proteomes" id="UP000192660">
    <property type="component" value="Unassembled WGS sequence"/>
</dbReference>
<dbReference type="PROSITE" id="PS51704">
    <property type="entry name" value="GP_PDE"/>
    <property type="match status" value="1"/>
</dbReference>
<dbReference type="RefSeq" id="WP_176213134.1">
    <property type="nucleotide sequence ID" value="NZ_FWWY01000001.1"/>
</dbReference>
<reference evidence="3" key="1">
    <citation type="submission" date="2017-04" db="EMBL/GenBank/DDBJ databases">
        <authorList>
            <person name="Varghese N."/>
            <person name="Submissions S."/>
        </authorList>
    </citation>
    <scope>NUCLEOTIDE SEQUENCE [LARGE SCALE GENOMIC DNA]</scope>
    <source>
        <strain evidence="3">DSM 9293</strain>
    </source>
</reference>
<organism evidence="2 3">
    <name type="scientific">Sulfobacillus thermosulfidooxidans (strain DSM 9293 / VKM B-1269 / AT-1)</name>
    <dbReference type="NCBI Taxonomy" id="929705"/>
    <lineage>
        <taxon>Bacteria</taxon>
        <taxon>Bacillati</taxon>
        <taxon>Bacillota</taxon>
        <taxon>Clostridia</taxon>
        <taxon>Eubacteriales</taxon>
        <taxon>Clostridiales Family XVII. Incertae Sedis</taxon>
        <taxon>Sulfobacillus</taxon>
    </lineage>
</organism>
<name>A0A1W1W753_SULTA</name>
<dbReference type="AlphaFoldDB" id="A0A1W1W753"/>
<protein>
    <submittedName>
        <fullName evidence="2">Glycerophosphoryl diester phosphodiesterase</fullName>
    </submittedName>
</protein>
<evidence type="ECO:0000313" key="3">
    <source>
        <dbReference type="Proteomes" id="UP000192660"/>
    </source>
</evidence>
<evidence type="ECO:0000313" key="2">
    <source>
        <dbReference type="EMBL" id="SMC02095.1"/>
    </source>
</evidence>
<dbReference type="GO" id="GO:0008081">
    <property type="term" value="F:phosphoric diester hydrolase activity"/>
    <property type="evidence" value="ECO:0007669"/>
    <property type="project" value="InterPro"/>
</dbReference>
<evidence type="ECO:0000259" key="1">
    <source>
        <dbReference type="PROSITE" id="PS51704"/>
    </source>
</evidence>
<dbReference type="EMBL" id="FWWY01000001">
    <property type="protein sequence ID" value="SMC02095.1"/>
    <property type="molecule type" value="Genomic_DNA"/>
</dbReference>
<dbReference type="CDD" id="cd08556">
    <property type="entry name" value="GDPD"/>
    <property type="match status" value="1"/>
</dbReference>
<dbReference type="InterPro" id="IPR030395">
    <property type="entry name" value="GP_PDE_dom"/>
</dbReference>
<feature type="domain" description="GP-PDE" evidence="1">
    <location>
        <begin position="5"/>
        <end position="243"/>
    </location>
</feature>
<gene>
    <name evidence="2" type="ORF">SAMN00768000_0307</name>
</gene>
<proteinExistence type="predicted"/>
<dbReference type="InterPro" id="IPR017946">
    <property type="entry name" value="PLC-like_Pdiesterase_TIM-brl"/>
</dbReference>
<dbReference type="PANTHER" id="PTHR46211:SF1">
    <property type="entry name" value="GLYCEROPHOSPHODIESTER PHOSPHODIESTERASE, CYTOPLASMIC"/>
    <property type="match status" value="1"/>
</dbReference>
<dbReference type="GO" id="GO:0006629">
    <property type="term" value="P:lipid metabolic process"/>
    <property type="evidence" value="ECO:0007669"/>
    <property type="project" value="InterPro"/>
</dbReference>
<dbReference type="Pfam" id="PF03009">
    <property type="entry name" value="GDPD"/>
    <property type="match status" value="1"/>
</dbReference>
<keyword evidence="3" id="KW-1185">Reference proteome</keyword>
<dbReference type="PANTHER" id="PTHR46211">
    <property type="entry name" value="GLYCEROPHOSPHORYL DIESTER PHOSPHODIESTERASE"/>
    <property type="match status" value="1"/>
</dbReference>
<dbReference type="Gene3D" id="3.20.20.190">
    <property type="entry name" value="Phosphatidylinositol (PI) phosphodiesterase"/>
    <property type="match status" value="1"/>
</dbReference>
<sequence>MAHHCWVWGHRGYPACYPENTAASFAAAIAGGVNGIETDLQLTADGEVVLFHDTHLDRVTNLTGMVRAKRWPELQQARVRQPNGALSTEGLLRLDDLFQMFANTTQYCLELKPLDDTRNTLVNRTIEIIQRMGMTSQIIVSSFDVASLRLMATHVPRIPRALAINAFAVDTWQQAVSECAPQWVHLHYQDWEVWQSFGDTRIPTALWGFTSRDQVALTLKHRWPAALFVDDPHWPYSSKVSLC</sequence>